<dbReference type="PANTHER" id="PTHR12302:SF26">
    <property type="entry name" value="BLR1266 PROTEIN"/>
    <property type="match status" value="1"/>
</dbReference>
<gene>
    <name evidence="2" type="ORF">ATL17_1742</name>
</gene>
<sequence length="181" mass="20616">MKRRFFSIRRAVTFVSIAALLIAMVIGTQTPENKALQGVAHISDGDSLRINRQSVRLIGIDAPELQQNCVKQGEDWACGQASKQALAAKINSNAVTCVGERLDQYRRLLATCYLGREDLNAWLVREGWAVSYNDYAIDEVLARRDRRGIWASEFEEPHKWRARRGAAETSMLGWLWSFWPF</sequence>
<proteinExistence type="predicted"/>
<dbReference type="EMBL" id="SNYR01000002">
    <property type="protein sequence ID" value="TDQ63734.1"/>
    <property type="molecule type" value="Genomic_DNA"/>
</dbReference>
<dbReference type="Proteomes" id="UP000295391">
    <property type="component" value="Unassembled WGS sequence"/>
</dbReference>
<dbReference type="PROSITE" id="PS50830">
    <property type="entry name" value="TNASE_3"/>
    <property type="match status" value="1"/>
</dbReference>
<feature type="domain" description="TNase-like" evidence="1">
    <location>
        <begin position="33"/>
        <end position="152"/>
    </location>
</feature>
<dbReference type="PANTHER" id="PTHR12302">
    <property type="entry name" value="EBNA2 BINDING PROTEIN P100"/>
    <property type="match status" value="1"/>
</dbReference>
<dbReference type="AlphaFoldDB" id="A0A4V3DAT6"/>
<accession>A0A4V3DAT6</accession>
<dbReference type="SUPFAM" id="SSF50199">
    <property type="entry name" value="Staphylococcal nuclease"/>
    <property type="match status" value="1"/>
</dbReference>
<reference evidence="2 3" key="1">
    <citation type="submission" date="2019-03" db="EMBL/GenBank/DDBJ databases">
        <title>Genomic Encyclopedia of Type Strains, Phase III (KMG-III): the genomes of soil and plant-associated and newly described type strains.</title>
        <authorList>
            <person name="Whitman W."/>
        </authorList>
    </citation>
    <scope>NUCLEOTIDE SEQUENCE [LARGE SCALE GENOMIC DNA]</scope>
    <source>
        <strain evidence="2 3">CGMCC 1.7002</strain>
    </source>
</reference>
<dbReference type="SMART" id="SM00318">
    <property type="entry name" value="SNc"/>
    <property type="match status" value="1"/>
</dbReference>
<dbReference type="RefSeq" id="WP_133572396.1">
    <property type="nucleotide sequence ID" value="NZ_SNYR01000002.1"/>
</dbReference>
<keyword evidence="2" id="KW-0255">Endonuclease</keyword>
<evidence type="ECO:0000259" key="1">
    <source>
        <dbReference type="PROSITE" id="PS50830"/>
    </source>
</evidence>
<dbReference type="InterPro" id="IPR016071">
    <property type="entry name" value="Staphylococal_nuclease_OB-fold"/>
</dbReference>
<keyword evidence="3" id="KW-1185">Reference proteome</keyword>
<dbReference type="Pfam" id="PF00565">
    <property type="entry name" value="SNase"/>
    <property type="match status" value="1"/>
</dbReference>
<name>A0A4V3DAT6_9HYPH</name>
<keyword evidence="2" id="KW-0378">Hydrolase</keyword>
<protein>
    <submittedName>
        <fullName evidence="2">Endonuclease YncB(Thermonuclease family)</fullName>
    </submittedName>
</protein>
<evidence type="ECO:0000313" key="2">
    <source>
        <dbReference type="EMBL" id="TDQ63734.1"/>
    </source>
</evidence>
<dbReference type="GO" id="GO:0004519">
    <property type="term" value="F:endonuclease activity"/>
    <property type="evidence" value="ECO:0007669"/>
    <property type="project" value="UniProtKB-KW"/>
</dbReference>
<dbReference type="OrthoDB" id="9805504at2"/>
<organism evidence="2 3">
    <name type="scientific">Maritalea mobilis</name>
    <dbReference type="NCBI Taxonomy" id="483324"/>
    <lineage>
        <taxon>Bacteria</taxon>
        <taxon>Pseudomonadati</taxon>
        <taxon>Pseudomonadota</taxon>
        <taxon>Alphaproteobacteria</taxon>
        <taxon>Hyphomicrobiales</taxon>
        <taxon>Devosiaceae</taxon>
        <taxon>Maritalea</taxon>
    </lineage>
</organism>
<keyword evidence="2" id="KW-0540">Nuclease</keyword>
<dbReference type="InterPro" id="IPR035437">
    <property type="entry name" value="SNase_OB-fold_sf"/>
</dbReference>
<evidence type="ECO:0000313" key="3">
    <source>
        <dbReference type="Proteomes" id="UP000295391"/>
    </source>
</evidence>
<comment type="caution">
    <text evidence="2">The sequence shown here is derived from an EMBL/GenBank/DDBJ whole genome shotgun (WGS) entry which is preliminary data.</text>
</comment>
<dbReference type="Gene3D" id="2.40.50.90">
    <property type="match status" value="1"/>
</dbReference>